<feature type="region of interest" description="Disordered" evidence="1">
    <location>
        <begin position="1"/>
        <end position="89"/>
    </location>
</feature>
<dbReference type="Proteomes" id="UP001233999">
    <property type="component" value="Unassembled WGS sequence"/>
</dbReference>
<comment type="caution">
    <text evidence="2">The sequence shown here is derived from an EMBL/GenBank/DDBJ whole genome shotgun (WGS) entry which is preliminary data.</text>
</comment>
<reference evidence="2" key="1">
    <citation type="journal article" date="2023" name="IScience">
        <title>Live-bearing cockroach genome reveals convergent evolutionary mechanisms linked to viviparity in insects and beyond.</title>
        <authorList>
            <person name="Fouks B."/>
            <person name="Harrison M.C."/>
            <person name="Mikhailova A.A."/>
            <person name="Marchal E."/>
            <person name="English S."/>
            <person name="Carruthers M."/>
            <person name="Jennings E.C."/>
            <person name="Chiamaka E.L."/>
            <person name="Frigard R.A."/>
            <person name="Pippel M."/>
            <person name="Attardo G.M."/>
            <person name="Benoit J.B."/>
            <person name="Bornberg-Bauer E."/>
            <person name="Tobe S.S."/>
        </authorList>
    </citation>
    <scope>NUCLEOTIDE SEQUENCE</scope>
    <source>
        <strain evidence="2">Stay&amp;Tobe</strain>
    </source>
</reference>
<evidence type="ECO:0000313" key="2">
    <source>
        <dbReference type="EMBL" id="KAJ9582145.1"/>
    </source>
</evidence>
<evidence type="ECO:0000313" key="3">
    <source>
        <dbReference type="Proteomes" id="UP001233999"/>
    </source>
</evidence>
<feature type="compositionally biased region" description="Basic residues" evidence="1">
    <location>
        <begin position="22"/>
        <end position="32"/>
    </location>
</feature>
<name>A0AAD8E9C1_DIPPU</name>
<proteinExistence type="predicted"/>
<feature type="compositionally biased region" description="Gly residues" evidence="1">
    <location>
        <begin position="12"/>
        <end position="21"/>
    </location>
</feature>
<feature type="non-terminal residue" evidence="2">
    <location>
        <position position="265"/>
    </location>
</feature>
<organism evidence="2 3">
    <name type="scientific">Diploptera punctata</name>
    <name type="common">Pacific beetle cockroach</name>
    <dbReference type="NCBI Taxonomy" id="6984"/>
    <lineage>
        <taxon>Eukaryota</taxon>
        <taxon>Metazoa</taxon>
        <taxon>Ecdysozoa</taxon>
        <taxon>Arthropoda</taxon>
        <taxon>Hexapoda</taxon>
        <taxon>Insecta</taxon>
        <taxon>Pterygota</taxon>
        <taxon>Neoptera</taxon>
        <taxon>Polyneoptera</taxon>
        <taxon>Dictyoptera</taxon>
        <taxon>Blattodea</taxon>
        <taxon>Blaberoidea</taxon>
        <taxon>Blaberidae</taxon>
        <taxon>Diplopterinae</taxon>
        <taxon>Diploptera</taxon>
    </lineage>
</organism>
<protein>
    <submittedName>
        <fullName evidence="2">Uncharacterized protein</fullName>
    </submittedName>
</protein>
<evidence type="ECO:0000256" key="1">
    <source>
        <dbReference type="SAM" id="MobiDB-lite"/>
    </source>
</evidence>
<gene>
    <name evidence="2" type="ORF">L9F63_003487</name>
</gene>
<dbReference type="AlphaFoldDB" id="A0AAD8E9C1"/>
<feature type="region of interest" description="Disordered" evidence="1">
    <location>
        <begin position="145"/>
        <end position="164"/>
    </location>
</feature>
<keyword evidence="3" id="KW-1185">Reference proteome</keyword>
<dbReference type="EMBL" id="JASPKZ010007822">
    <property type="protein sequence ID" value="KAJ9582145.1"/>
    <property type="molecule type" value="Genomic_DNA"/>
</dbReference>
<feature type="compositionally biased region" description="Polar residues" evidence="1">
    <location>
        <begin position="63"/>
        <end position="89"/>
    </location>
</feature>
<reference evidence="2" key="2">
    <citation type="submission" date="2023-05" db="EMBL/GenBank/DDBJ databases">
        <authorList>
            <person name="Fouks B."/>
        </authorList>
    </citation>
    <scope>NUCLEOTIDE SEQUENCE</scope>
    <source>
        <strain evidence="2">Stay&amp;Tobe</strain>
        <tissue evidence="2">Testes</tissue>
    </source>
</reference>
<accession>A0AAD8E9C1</accession>
<feature type="compositionally biased region" description="Low complexity" evidence="1">
    <location>
        <begin position="51"/>
        <end position="62"/>
    </location>
</feature>
<sequence>MGNLQGSEGKKGAGGGTGKSPGKGKKDKGKKSPAKELLRQHKSPAPPPPSAQVQQQKVVPPQGNVQPTSSHASVASNNGKQQQTGETTTYVVTDSWRHVKKLAIKTPASNNTLLTPPSRDSSSESVFTDPLTPQGFAEAQNSSITSSYYSDPCSNGKTSNVTPTRGVNGVDSVFGVMGLSDKEKRGDADLDDITLTLVDSQEQLTEGDEPMTAVVQKRAQSHSLDALDEEENFRAYQEAPSSFTLVRHRKVELNPTRLSEHCLLP</sequence>